<sequence length="148" mass="17176">MKLVMCFLLVLFSFNSLAGEVLYFFDSNKHPEPSFFVNRKIDVSIPSKIEQAINKKLVLENPYLYTEAEREQLARSMLRNDETLKGLMSNLASSYKELETIFKYQVHKVPAVVLVENGRNWIVYGETNIQKALVIIRNSSKYRSTYVN</sequence>
<gene>
    <name evidence="2" type="ORF">N478_03845</name>
</gene>
<evidence type="ECO:0008006" key="4">
    <source>
        <dbReference type="Google" id="ProtNLM"/>
    </source>
</evidence>
<dbReference type="InterPro" id="IPR011090">
    <property type="entry name" value="Integr_conj_element_PFL4709"/>
</dbReference>
<dbReference type="AlphaFoldDB" id="A0A162BKD5"/>
<reference evidence="2 3" key="1">
    <citation type="submission" date="2013-07" db="EMBL/GenBank/DDBJ databases">
        <title>Comparative Genomic and Metabolomic Analysis of Twelve Strains of Pseudoalteromonas luteoviolacea.</title>
        <authorList>
            <person name="Vynne N.G."/>
            <person name="Mansson M."/>
            <person name="Gram L."/>
        </authorList>
    </citation>
    <scope>NUCLEOTIDE SEQUENCE [LARGE SCALE GENOMIC DNA]</scope>
    <source>
        <strain evidence="2 3">S4060-1</strain>
    </source>
</reference>
<accession>A0A162BKD5</accession>
<organism evidence="2 3">
    <name type="scientific">Pseudoalteromonas luteoviolacea S4060-1</name>
    <dbReference type="NCBI Taxonomy" id="1365257"/>
    <lineage>
        <taxon>Bacteria</taxon>
        <taxon>Pseudomonadati</taxon>
        <taxon>Pseudomonadota</taxon>
        <taxon>Gammaproteobacteria</taxon>
        <taxon>Alteromonadales</taxon>
        <taxon>Pseudoalteromonadaceae</taxon>
        <taxon>Pseudoalteromonas</taxon>
    </lineage>
</organism>
<feature type="signal peptide" evidence="1">
    <location>
        <begin position="1"/>
        <end position="18"/>
    </location>
</feature>
<proteinExistence type="predicted"/>
<keyword evidence="1" id="KW-0732">Signal</keyword>
<evidence type="ECO:0000256" key="1">
    <source>
        <dbReference type="SAM" id="SignalP"/>
    </source>
</evidence>
<evidence type="ECO:0000313" key="2">
    <source>
        <dbReference type="EMBL" id="KZN63396.1"/>
    </source>
</evidence>
<dbReference type="Pfam" id="PF07511">
    <property type="entry name" value="DUF1525"/>
    <property type="match status" value="1"/>
</dbReference>
<name>A0A162BKD5_9GAMM</name>
<evidence type="ECO:0000313" key="3">
    <source>
        <dbReference type="Proteomes" id="UP000076661"/>
    </source>
</evidence>
<dbReference type="EMBL" id="AUXX01000034">
    <property type="protein sequence ID" value="KZN63396.1"/>
    <property type="molecule type" value="Genomic_DNA"/>
</dbReference>
<dbReference type="Proteomes" id="UP000076661">
    <property type="component" value="Unassembled WGS sequence"/>
</dbReference>
<comment type="caution">
    <text evidence="2">The sequence shown here is derived from an EMBL/GenBank/DDBJ whole genome shotgun (WGS) entry which is preliminary data.</text>
</comment>
<dbReference type="RefSeq" id="WP_063382179.1">
    <property type="nucleotide sequence ID" value="NZ_AUXX01000034.1"/>
</dbReference>
<feature type="chain" id="PRO_5007831983" description="Integrating conjugative element protein" evidence="1">
    <location>
        <begin position="19"/>
        <end position="148"/>
    </location>
</feature>
<protein>
    <recommendedName>
        <fullName evidence="4">Integrating conjugative element protein</fullName>
    </recommendedName>
</protein>